<comment type="caution">
    <text evidence="14">The sequence shown here is derived from an EMBL/GenBank/DDBJ whole genome shotgun (WGS) entry which is preliminary data.</text>
</comment>
<keyword evidence="4 14" id="KW-0808">Transferase</keyword>
<dbReference type="GO" id="GO:0012505">
    <property type="term" value="C:endomembrane system"/>
    <property type="evidence" value="ECO:0007669"/>
    <property type="project" value="UniProtKB-SubCell"/>
</dbReference>
<keyword evidence="6" id="KW-0735">Signal-anchor</keyword>
<evidence type="ECO:0000259" key="12">
    <source>
        <dbReference type="Pfam" id="PF00852"/>
    </source>
</evidence>
<dbReference type="InterPro" id="IPR001503">
    <property type="entry name" value="Glyco_trans_10"/>
</dbReference>
<dbReference type="Pfam" id="PF00852">
    <property type="entry name" value="Glyco_transf_10"/>
    <property type="match status" value="1"/>
</dbReference>
<comment type="pathway">
    <text evidence="11">Protein modification.</text>
</comment>
<keyword evidence="9" id="KW-0325">Glycoprotein</keyword>
<evidence type="ECO:0000256" key="9">
    <source>
        <dbReference type="ARBA" id="ARBA00023180"/>
    </source>
</evidence>
<dbReference type="PANTHER" id="PTHR11929">
    <property type="entry name" value="ALPHA- 1,3 -FUCOSYLTRANSFERASE"/>
    <property type="match status" value="1"/>
</dbReference>
<dbReference type="InterPro" id="IPR031481">
    <property type="entry name" value="Glyco_tran_10_N"/>
</dbReference>
<evidence type="ECO:0000256" key="7">
    <source>
        <dbReference type="ARBA" id="ARBA00022989"/>
    </source>
</evidence>
<dbReference type="FunFam" id="3.40.50.11660:FF:000002">
    <property type="entry name" value="Alpha-(1,3)-fucosyltransferase"/>
    <property type="match status" value="1"/>
</dbReference>
<dbReference type="GO" id="GO:0046920">
    <property type="term" value="F:alpha-(1-&gt;3)-fucosyltransferase activity"/>
    <property type="evidence" value="ECO:0007669"/>
    <property type="project" value="TreeGrafter"/>
</dbReference>
<dbReference type="SUPFAM" id="SSF53756">
    <property type="entry name" value="UDP-Glycosyltransferase/glycogen phosphorylase"/>
    <property type="match status" value="1"/>
</dbReference>
<evidence type="ECO:0000256" key="1">
    <source>
        <dbReference type="ARBA" id="ARBA00004606"/>
    </source>
</evidence>
<evidence type="ECO:0000256" key="2">
    <source>
        <dbReference type="ARBA" id="ARBA00008919"/>
    </source>
</evidence>
<dbReference type="EMBL" id="PUEJ01000008">
    <property type="protein sequence ID" value="PRH85474.1"/>
    <property type="molecule type" value="Genomic_DNA"/>
</dbReference>
<dbReference type="PANTHER" id="PTHR11929:SF194">
    <property type="entry name" value="ALPHA-(1,3)-FUCOSYLTRANSFERASE 10"/>
    <property type="match status" value="1"/>
</dbReference>
<dbReference type="OrthoDB" id="9791032at2"/>
<evidence type="ECO:0000259" key="13">
    <source>
        <dbReference type="Pfam" id="PF17039"/>
    </source>
</evidence>
<keyword evidence="8" id="KW-0472">Membrane</keyword>
<keyword evidence="3 14" id="KW-0328">Glycosyltransferase</keyword>
<organism evidence="14 15">
    <name type="scientific">Labrys okinawensis</name>
    <dbReference type="NCBI Taxonomy" id="346911"/>
    <lineage>
        <taxon>Bacteria</taxon>
        <taxon>Pseudomonadati</taxon>
        <taxon>Pseudomonadota</taxon>
        <taxon>Alphaproteobacteria</taxon>
        <taxon>Hyphomicrobiales</taxon>
        <taxon>Xanthobacteraceae</taxon>
        <taxon>Labrys</taxon>
    </lineage>
</organism>
<keyword evidence="5" id="KW-0812">Transmembrane</keyword>
<protein>
    <submittedName>
        <fullName evidence="14">Alpha-1,3-fucosyltransferase</fullName>
    </submittedName>
</protein>
<keyword evidence="15" id="KW-1185">Reference proteome</keyword>
<evidence type="ECO:0000313" key="14">
    <source>
        <dbReference type="EMBL" id="PRH85474.1"/>
    </source>
</evidence>
<reference evidence="14 15" key="1">
    <citation type="submission" date="2018-02" db="EMBL/GenBank/DDBJ databases">
        <title>Whole genome sequencing of endophytic bacterium.</title>
        <authorList>
            <person name="Eedara R."/>
            <person name="Podile A.R."/>
        </authorList>
    </citation>
    <scope>NUCLEOTIDE SEQUENCE [LARGE SCALE GENOMIC DNA]</scope>
    <source>
        <strain evidence="14 15">RP1T</strain>
    </source>
</reference>
<comment type="similarity">
    <text evidence="2">Belongs to the glycosyltransferase 10 family.</text>
</comment>
<dbReference type="RefSeq" id="WP_105864034.1">
    <property type="nucleotide sequence ID" value="NZ_PUEJ01000008.1"/>
</dbReference>
<dbReference type="Pfam" id="PF17039">
    <property type="entry name" value="Glyco_tran_10_N"/>
    <property type="match status" value="1"/>
</dbReference>
<dbReference type="Proteomes" id="UP000237682">
    <property type="component" value="Unassembled WGS sequence"/>
</dbReference>
<accession>A0A2S9Q857</accession>
<dbReference type="InterPro" id="IPR038577">
    <property type="entry name" value="GT10-like_C_sf"/>
</dbReference>
<keyword evidence="7" id="KW-1133">Transmembrane helix</keyword>
<sequence length="307" mass="35378">MLILIFDAHWGHPLGQEDTIEGVEITTDRSRFAEADVVICHLPEWKEDRITAIRPWSWELKPKKRPGQIWVGCSLECEDHYPVMRDARFMQHFDLTMTYRLDSDIPTTYAIPFGSVANMLSALRRPPPPKTEDAPLVSFISSDVDRNDRRAYLYELSRYIAIDSYGKFLNNRRLPTDRGRESKLDVIGAYRFTIAFENARSNDYVTEKLFDAFWAGSVPVYFGAPNVEKFVPGSNCYIDASRFADPKDLAEHLKRLASDEAAYQRLFAWKQRPLRSHFLTLIEREARPPLTRLSELILGRLGDCAAL</sequence>
<gene>
    <name evidence="14" type="ORF">C5L14_21020</name>
</gene>
<dbReference type="InterPro" id="IPR055270">
    <property type="entry name" value="Glyco_tran_10_C"/>
</dbReference>
<evidence type="ECO:0000256" key="8">
    <source>
        <dbReference type="ARBA" id="ARBA00023136"/>
    </source>
</evidence>
<feature type="domain" description="Fucosyltransferase C-terminal" evidence="12">
    <location>
        <begin position="137"/>
        <end position="272"/>
    </location>
</feature>
<dbReference type="GO" id="GO:0016020">
    <property type="term" value="C:membrane"/>
    <property type="evidence" value="ECO:0007669"/>
    <property type="project" value="UniProtKB-SubCell"/>
</dbReference>
<evidence type="ECO:0000256" key="11">
    <source>
        <dbReference type="ARBA" id="ARBA00043952"/>
    </source>
</evidence>
<evidence type="ECO:0000256" key="3">
    <source>
        <dbReference type="ARBA" id="ARBA00022676"/>
    </source>
</evidence>
<feature type="domain" description="Fucosyltransferase N-terminal" evidence="13">
    <location>
        <begin position="2"/>
        <end position="109"/>
    </location>
</feature>
<evidence type="ECO:0000256" key="6">
    <source>
        <dbReference type="ARBA" id="ARBA00022968"/>
    </source>
</evidence>
<evidence type="ECO:0000313" key="15">
    <source>
        <dbReference type="Proteomes" id="UP000237682"/>
    </source>
</evidence>
<dbReference type="AlphaFoldDB" id="A0A2S9Q857"/>
<dbReference type="Gene3D" id="3.40.50.11660">
    <property type="entry name" value="Glycosyl transferase family 10, C-terminal domain"/>
    <property type="match status" value="1"/>
</dbReference>
<evidence type="ECO:0000256" key="4">
    <source>
        <dbReference type="ARBA" id="ARBA00022679"/>
    </source>
</evidence>
<evidence type="ECO:0000256" key="5">
    <source>
        <dbReference type="ARBA" id="ARBA00022692"/>
    </source>
</evidence>
<comment type="subcellular location">
    <subcellularLocation>
        <location evidence="10">Endomembrane system</location>
        <topology evidence="10">Single-pass membrane protein</topology>
    </subcellularLocation>
    <subcellularLocation>
        <location evidence="1">Membrane</location>
        <topology evidence="1">Single-pass type II membrane protein</topology>
    </subcellularLocation>
</comment>
<evidence type="ECO:0000256" key="10">
    <source>
        <dbReference type="ARBA" id="ARBA00037847"/>
    </source>
</evidence>
<name>A0A2S9Q857_9HYPH</name>
<proteinExistence type="inferred from homology"/>